<dbReference type="GO" id="GO:0051213">
    <property type="term" value="F:dioxygenase activity"/>
    <property type="evidence" value="ECO:0007669"/>
    <property type="project" value="UniProtKB-KW"/>
</dbReference>
<keyword evidence="5" id="KW-0560">Oxidoreductase</keyword>
<dbReference type="CDD" id="cd20612">
    <property type="entry name" value="CYP_LDS-like_C"/>
    <property type="match status" value="1"/>
</dbReference>
<evidence type="ECO:0000256" key="3">
    <source>
        <dbReference type="ARBA" id="ARBA00022723"/>
    </source>
</evidence>
<dbReference type="InterPro" id="IPR037120">
    <property type="entry name" value="Haem_peroxidase_sf_animal"/>
</dbReference>
<evidence type="ECO:0000256" key="7">
    <source>
        <dbReference type="PIRSR" id="PIRSR619791-2"/>
    </source>
</evidence>
<dbReference type="PROSITE" id="PS50292">
    <property type="entry name" value="PEROXIDASE_3"/>
    <property type="match status" value="1"/>
</dbReference>
<evidence type="ECO:0000313" key="10">
    <source>
        <dbReference type="Proteomes" id="UP001212997"/>
    </source>
</evidence>
<dbReference type="PRINTS" id="PR00457">
    <property type="entry name" value="ANPEROXIDASE"/>
</dbReference>
<keyword evidence="2 7" id="KW-0349">Heme</keyword>
<name>A0AAD5UZW0_9APHY</name>
<dbReference type="Gene3D" id="1.10.630.10">
    <property type="entry name" value="Cytochrome P450"/>
    <property type="match status" value="1"/>
</dbReference>
<dbReference type="InterPro" id="IPR036396">
    <property type="entry name" value="Cyt_P450_sf"/>
</dbReference>
<dbReference type="SUPFAM" id="SSF48113">
    <property type="entry name" value="Heme-dependent peroxidases"/>
    <property type="match status" value="1"/>
</dbReference>
<gene>
    <name evidence="9" type="ORF">NLI96_g9530</name>
</gene>
<dbReference type="GO" id="GO:0016705">
    <property type="term" value="F:oxidoreductase activity, acting on paired donors, with incorporation or reduction of molecular oxygen"/>
    <property type="evidence" value="ECO:0007669"/>
    <property type="project" value="InterPro"/>
</dbReference>
<evidence type="ECO:0000256" key="8">
    <source>
        <dbReference type="SAM" id="MobiDB-lite"/>
    </source>
</evidence>
<dbReference type="InterPro" id="IPR010255">
    <property type="entry name" value="Haem_peroxidase_sf"/>
</dbReference>
<evidence type="ECO:0008006" key="11">
    <source>
        <dbReference type="Google" id="ProtNLM"/>
    </source>
</evidence>
<protein>
    <recommendedName>
        <fullName evidence="11">Linoleate 8R-lipoxygenase</fullName>
    </recommendedName>
</protein>
<sequence length="1136" mass="125970">MKDSASLKIVALADLAHLKQRPLPVAPDGRYDSQVQPATAPADNSDKVSALHKMFDVVQNRKSHGPLIQDPTKTADAVLNLLAHPTAIDDRRGLFNEIFAIIGKLPQGTALSKKLNDSLITVLYNTLSHPPESFIGTDVPKSINAAPATASVTNSGTGTFSRMPFAFRSADGSGNNPLCPQLGQAGTSYARSVQSRHPVAPNTLPDLGEVFDALLKATDFVPHPGGNSSLTFAYASLVTHQLFRTDPLDFTKNNTSSYLDLSVVYGTNQSQQDLVRDKKQGRGLLYPDAFAEDRLSFLPPASGALLVIFSRNHNYIADMLLKINERGRWTDPSRLDDNQRALQDEEIFQVARLVNCGHFMATIFGDYVAGFLGLGRDGVTWSMNPFDAIKSETGIPLGRGEGNHCSVEFNLLYRWHATTAQEDIKWTEDIFSEAFQVKNNDFSTLGLKDFLPAVMRSFAHVDPNPRTRTFANLQRGPDGRFSDDDLADILQHATEKPAGAYRARGTPEVLRIIEMLGMQQARSWGVCTFNEFRAFLGLKPMESFEEWNPDPDVADAARKLYGHIDNLELYPGLQAEAIIPLGPGSGICCGYTLTRAILADAIALVRGDRFYTTEYTPSNLTAWGFQDCARDPNNGAFGAALPKLLFRHLPRHYPDNSVYGLFPFFTPETTTGNLAKLEAKGIISKASDYASQRPKAHPIPKVINTLKGIRHVFNDPTKFKTTYKDLPMLTRGYGFILVFDEKEKHNTDLRMVYHALYPDKATVTSYGEWYKQKTTDLINQYSYTIHGLPGKRVDIVRNVINVAAVHWAANYMCGISIKDKANPRGAFTEQELYDIFSLLFTCVFINVVPEHGWALRMGGKKVGDLVNSMIENSIKEAAPRTDPNAIKRMFTQVFKLFLPAEQKLCHPFLSRLAESGRPMDQLVAQVIGLAVGSCANYAQAVAHIVDFYLDDDRAKERAEIIKLSQRDDPESLKLLMGYVREAQRLNPQFSGLLRAVAEDDIIPIDDTNSVPVRRGDLVFASFRNAQLNPVDFPNPTEVNPNRPATSYQNQGAGFHNCIGMQLCEQTIPEILKIIFRLKNIRRAPGNAGTMASVINTAYETDTKLYLTNTGTISPWPGSLTIVVRPISSLFDNMQFN</sequence>
<dbReference type="GO" id="GO:0004601">
    <property type="term" value="F:peroxidase activity"/>
    <property type="evidence" value="ECO:0007669"/>
    <property type="project" value="InterPro"/>
</dbReference>
<accession>A0AAD5UZW0</accession>
<keyword evidence="3 7" id="KW-0479">Metal-binding</keyword>
<dbReference type="Gene3D" id="1.10.640.10">
    <property type="entry name" value="Haem peroxidase domain superfamily, animal type"/>
    <property type="match status" value="1"/>
</dbReference>
<dbReference type="Proteomes" id="UP001212997">
    <property type="component" value="Unassembled WGS sequence"/>
</dbReference>
<dbReference type="InterPro" id="IPR034812">
    <property type="entry name" value="Ppo-like_N"/>
</dbReference>
<dbReference type="PANTHER" id="PTHR11903:SF37">
    <property type="entry name" value="PSI-PRODUCING OXYGENASE A"/>
    <property type="match status" value="1"/>
</dbReference>
<keyword evidence="10" id="KW-1185">Reference proteome</keyword>
<dbReference type="GO" id="GO:0006979">
    <property type="term" value="P:response to oxidative stress"/>
    <property type="evidence" value="ECO:0007669"/>
    <property type="project" value="InterPro"/>
</dbReference>
<evidence type="ECO:0000313" key="9">
    <source>
        <dbReference type="EMBL" id="KAJ3478771.1"/>
    </source>
</evidence>
<dbReference type="InterPro" id="IPR001128">
    <property type="entry name" value="Cyt_P450"/>
</dbReference>
<dbReference type="InterPro" id="IPR050783">
    <property type="entry name" value="Oxylipin_biosynth_metab"/>
</dbReference>
<dbReference type="GO" id="GO:0020037">
    <property type="term" value="F:heme binding"/>
    <property type="evidence" value="ECO:0007669"/>
    <property type="project" value="InterPro"/>
</dbReference>
<evidence type="ECO:0000256" key="6">
    <source>
        <dbReference type="ARBA" id="ARBA00023004"/>
    </source>
</evidence>
<feature type="region of interest" description="Disordered" evidence="8">
    <location>
        <begin position="25"/>
        <end position="45"/>
    </location>
</feature>
<evidence type="ECO:0000256" key="5">
    <source>
        <dbReference type="ARBA" id="ARBA00023002"/>
    </source>
</evidence>
<dbReference type="GO" id="GO:0005506">
    <property type="term" value="F:iron ion binding"/>
    <property type="evidence" value="ECO:0007669"/>
    <property type="project" value="InterPro"/>
</dbReference>
<dbReference type="InterPro" id="IPR019791">
    <property type="entry name" value="Haem_peroxidase_animal"/>
</dbReference>
<dbReference type="SUPFAM" id="SSF48264">
    <property type="entry name" value="Cytochrome P450"/>
    <property type="match status" value="1"/>
</dbReference>
<evidence type="ECO:0000256" key="4">
    <source>
        <dbReference type="ARBA" id="ARBA00022964"/>
    </source>
</evidence>
<feature type="binding site" description="axial binding residue" evidence="7">
    <location>
        <position position="416"/>
    </location>
    <ligand>
        <name>heme b</name>
        <dbReference type="ChEBI" id="CHEBI:60344"/>
    </ligand>
    <ligandPart>
        <name>Fe</name>
        <dbReference type="ChEBI" id="CHEBI:18248"/>
    </ligandPart>
</feature>
<evidence type="ECO:0000256" key="2">
    <source>
        <dbReference type="ARBA" id="ARBA00022617"/>
    </source>
</evidence>
<dbReference type="CDD" id="cd09817">
    <property type="entry name" value="linoleate_diol_synthase_like"/>
    <property type="match status" value="1"/>
</dbReference>
<evidence type="ECO:0000256" key="1">
    <source>
        <dbReference type="ARBA" id="ARBA00011881"/>
    </source>
</evidence>
<proteinExistence type="predicted"/>
<dbReference type="PANTHER" id="PTHR11903">
    <property type="entry name" value="PROSTAGLANDIN G/H SYNTHASE"/>
    <property type="match status" value="1"/>
</dbReference>
<dbReference type="GO" id="GO:0004497">
    <property type="term" value="F:monooxygenase activity"/>
    <property type="evidence" value="ECO:0007669"/>
    <property type="project" value="InterPro"/>
</dbReference>
<keyword evidence="4" id="KW-0223">Dioxygenase</keyword>
<comment type="subunit">
    <text evidence="1">Homotetramer.</text>
</comment>
<dbReference type="GO" id="GO:0006631">
    <property type="term" value="P:fatty acid metabolic process"/>
    <property type="evidence" value="ECO:0007669"/>
    <property type="project" value="UniProtKB-ARBA"/>
</dbReference>
<reference evidence="9" key="1">
    <citation type="submission" date="2022-07" db="EMBL/GenBank/DDBJ databases">
        <title>Genome Sequence of Physisporinus lineatus.</title>
        <authorList>
            <person name="Buettner E."/>
        </authorList>
    </citation>
    <scope>NUCLEOTIDE SEQUENCE</scope>
    <source>
        <strain evidence="9">VT162</strain>
    </source>
</reference>
<dbReference type="AlphaFoldDB" id="A0AAD5UZW0"/>
<dbReference type="Pfam" id="PF00067">
    <property type="entry name" value="p450"/>
    <property type="match status" value="1"/>
</dbReference>
<organism evidence="9 10">
    <name type="scientific">Meripilus lineatus</name>
    <dbReference type="NCBI Taxonomy" id="2056292"/>
    <lineage>
        <taxon>Eukaryota</taxon>
        <taxon>Fungi</taxon>
        <taxon>Dikarya</taxon>
        <taxon>Basidiomycota</taxon>
        <taxon>Agaricomycotina</taxon>
        <taxon>Agaricomycetes</taxon>
        <taxon>Polyporales</taxon>
        <taxon>Meripilaceae</taxon>
        <taxon>Meripilus</taxon>
    </lineage>
</organism>
<keyword evidence="6 7" id="KW-0408">Iron</keyword>
<dbReference type="Pfam" id="PF03098">
    <property type="entry name" value="An_peroxidase"/>
    <property type="match status" value="1"/>
</dbReference>
<dbReference type="EMBL" id="JANAWD010000486">
    <property type="protein sequence ID" value="KAJ3478771.1"/>
    <property type="molecule type" value="Genomic_DNA"/>
</dbReference>
<comment type="caution">
    <text evidence="9">The sequence shown here is derived from an EMBL/GenBank/DDBJ whole genome shotgun (WGS) entry which is preliminary data.</text>
</comment>